<dbReference type="Proteomes" id="UP000237073">
    <property type="component" value="Unassembled WGS sequence"/>
</dbReference>
<evidence type="ECO:0000313" key="4">
    <source>
        <dbReference type="Proteomes" id="UP000247005"/>
    </source>
</evidence>
<dbReference type="AlphaFoldDB" id="A0A2P5GUY3"/>
<dbReference type="Proteomes" id="UP000247005">
    <property type="component" value="Unassembled WGS sequence"/>
</dbReference>
<gene>
    <name evidence="2" type="ORF">CHU32_02750</name>
    <name evidence="1" type="ORF">CHU33_12860</name>
</gene>
<evidence type="ECO:0000313" key="2">
    <source>
        <dbReference type="EMBL" id="POP50361.1"/>
    </source>
</evidence>
<evidence type="ECO:0000313" key="3">
    <source>
        <dbReference type="Proteomes" id="UP000237073"/>
    </source>
</evidence>
<reference evidence="3 4" key="1">
    <citation type="submission" date="2018-01" db="EMBL/GenBank/DDBJ databases">
        <title>Superficieibacter electus gen. nov., sp. nov., an extended-spectrum beta-lactamase possessing member of the Enterobacteriaceae family, isolated from intensive care unit surfaces.</title>
        <authorList>
            <person name="Potter R.F."/>
            <person name="D'Souza A.W."/>
        </authorList>
    </citation>
    <scope>NUCLEOTIDE SEQUENCE [LARGE SCALE GENOMIC DNA]</scope>
    <source>
        <strain evidence="2 4">BP-1</strain>
        <strain evidence="1 3">BP-2</strain>
    </source>
</reference>
<accession>A0A2P5GUY3</accession>
<organism evidence="2 4">
    <name type="scientific">Superficieibacter electus</name>
    <dbReference type="NCBI Taxonomy" id="2022662"/>
    <lineage>
        <taxon>Bacteria</taxon>
        <taxon>Pseudomonadati</taxon>
        <taxon>Pseudomonadota</taxon>
        <taxon>Gammaproteobacteria</taxon>
        <taxon>Enterobacterales</taxon>
        <taxon>Enterobacteriaceae</taxon>
        <taxon>Superficieibacter</taxon>
    </lineage>
</organism>
<protein>
    <submittedName>
        <fullName evidence="2">Uncharacterized protein</fullName>
    </submittedName>
</protein>
<proteinExistence type="predicted"/>
<evidence type="ECO:0000313" key="1">
    <source>
        <dbReference type="EMBL" id="POP44343.1"/>
    </source>
</evidence>
<dbReference type="EMBL" id="PQGE01000010">
    <property type="protein sequence ID" value="POP44343.1"/>
    <property type="molecule type" value="Genomic_DNA"/>
</dbReference>
<comment type="caution">
    <text evidence="2">The sequence shown here is derived from an EMBL/GenBank/DDBJ whole genome shotgun (WGS) entry which is preliminary data.</text>
</comment>
<dbReference type="EMBL" id="PQGD01000002">
    <property type="protein sequence ID" value="POP50361.1"/>
    <property type="molecule type" value="Genomic_DNA"/>
</dbReference>
<sequence>MFLRVFLLPTSRLFAECACQTIVMSSIEVLKKHLLTFLHNYNPAKNTVWSMLKYIDSNV</sequence>
<name>A0A2P5GUY3_9ENTR</name>
<keyword evidence="3" id="KW-1185">Reference proteome</keyword>